<evidence type="ECO:0000259" key="1">
    <source>
        <dbReference type="Pfam" id="PF01712"/>
    </source>
</evidence>
<dbReference type="EMBL" id="LC738883">
    <property type="protein sequence ID" value="BDT63303.1"/>
    <property type="molecule type" value="Genomic_DNA"/>
</dbReference>
<dbReference type="GO" id="GO:0019136">
    <property type="term" value="F:deoxynucleoside kinase activity"/>
    <property type="evidence" value="ECO:0007669"/>
    <property type="project" value="TreeGrafter"/>
</dbReference>
<dbReference type="Pfam" id="PF01712">
    <property type="entry name" value="dNK"/>
    <property type="match status" value="1"/>
</dbReference>
<dbReference type="InterPro" id="IPR031314">
    <property type="entry name" value="DNK_dom"/>
</dbReference>
<dbReference type="PANTHER" id="PTHR10513">
    <property type="entry name" value="DEOXYNUCLEOSIDE KINASE"/>
    <property type="match status" value="1"/>
</dbReference>
<evidence type="ECO:0000313" key="2">
    <source>
        <dbReference type="EMBL" id="BDT63303.1"/>
    </source>
</evidence>
<feature type="domain" description="Deoxynucleoside kinase" evidence="1">
    <location>
        <begin position="10"/>
        <end position="220"/>
    </location>
</feature>
<dbReference type="SUPFAM" id="SSF52540">
    <property type="entry name" value="P-loop containing nucleoside triphosphate hydrolases"/>
    <property type="match status" value="1"/>
</dbReference>
<proteinExistence type="predicted"/>
<sequence length="298" mass="34864">MGLIKNKLVVSIEGNIGSGKSSILNTYKRDPAVLIYPEPVETWKNYNGTNMLANMYNDPAKYTFPFQLCNIITTDKIHNDIRENQSKKVRRNIAITERCPLTPVYVFISYGVEKGFLDETQQELLNTLNERINGDNLTPDMVIYVKTDPEVAFERIRNRNREEESTITLEFIQDLDIKHDEYMKVLKETYGVPVYMIDGNKSLQEIEKDLSNLKPIMEKFLKNKIEREEEEKIIINSEKEEEEGGEDDEIIKTCLPIPQPNRKETSIWNYIPFFDYIFSFIRYLIVSKNPKIELKKQA</sequence>
<protein>
    <recommendedName>
        <fullName evidence="1">Deoxynucleoside kinase domain-containing protein</fullName>
    </recommendedName>
</protein>
<dbReference type="PANTHER" id="PTHR10513:SF24">
    <property type="entry name" value="THYMIDINE KINASE 2, MITOCHONDRIAL"/>
    <property type="match status" value="1"/>
</dbReference>
<accession>A0A9C7BRE7</accession>
<reference evidence="2" key="1">
    <citation type="submission" date="2022-10" db="EMBL/GenBank/DDBJ databases">
        <title>Genome sequences of endogenous nimaviruses in decapod crustaceans.</title>
        <authorList>
            <person name="Kawato S."/>
            <person name="Nozaki R."/>
            <person name="Kondo H."/>
            <person name="Hirono I."/>
        </authorList>
    </citation>
    <scope>NUCLEOTIDE SEQUENCE</scope>
    <source>
        <strain evidence="2">TUMSAT20210906</strain>
    </source>
</reference>
<dbReference type="InterPro" id="IPR027417">
    <property type="entry name" value="P-loop_NTPase"/>
</dbReference>
<name>A0A9C7BRE7_9VIRU</name>
<dbReference type="Gene3D" id="3.40.50.300">
    <property type="entry name" value="P-loop containing nucleotide triphosphate hydrolases"/>
    <property type="match status" value="1"/>
</dbReference>
<dbReference type="InterPro" id="IPR050566">
    <property type="entry name" value="Deoxyribonucleoside_kinase"/>
</dbReference>
<organism evidence="2">
    <name type="scientific">Armadillidium vulgare clopovirus</name>
    <dbReference type="NCBI Taxonomy" id="2984284"/>
    <lineage>
        <taxon>Viruses</taxon>
        <taxon>Viruses incertae sedis</taxon>
        <taxon>Naldaviricetes</taxon>
        <taxon>Nimaviridae</taxon>
    </lineage>
</organism>